<dbReference type="Gene3D" id="3.30.1950.10">
    <property type="entry name" value="wza like domain"/>
    <property type="match status" value="1"/>
</dbReference>
<dbReference type="Proteomes" id="UP001209412">
    <property type="component" value="Unassembled WGS sequence"/>
</dbReference>
<evidence type="ECO:0000256" key="11">
    <source>
        <dbReference type="ARBA" id="ARBA00023136"/>
    </source>
</evidence>
<keyword evidence="11" id="KW-0472">Membrane</keyword>
<dbReference type="EMBL" id="JAMXWF010000028">
    <property type="protein sequence ID" value="MDQ6411092.1"/>
    <property type="molecule type" value="Genomic_DNA"/>
</dbReference>
<keyword evidence="9" id="KW-0406">Ion transport</keyword>
<evidence type="ECO:0000256" key="7">
    <source>
        <dbReference type="ARBA" id="ARBA00022729"/>
    </source>
</evidence>
<evidence type="ECO:0000256" key="6">
    <source>
        <dbReference type="ARBA" id="ARBA00022692"/>
    </source>
</evidence>
<dbReference type="RefSeq" id="WP_266260185.1">
    <property type="nucleotide sequence ID" value="NZ_JAMXWF010000028.1"/>
</dbReference>
<evidence type="ECO:0000256" key="12">
    <source>
        <dbReference type="ARBA" id="ARBA00023139"/>
    </source>
</evidence>
<comment type="similarity">
    <text evidence="2">Belongs to the BexD/CtrA/VexA family.</text>
</comment>
<evidence type="ECO:0000256" key="3">
    <source>
        <dbReference type="ARBA" id="ARBA00022448"/>
    </source>
</evidence>
<dbReference type="InterPro" id="IPR049712">
    <property type="entry name" value="Poly_export"/>
</dbReference>
<keyword evidence="3" id="KW-0813">Transport</keyword>
<accession>A0AAP5BJG7</accession>
<feature type="domain" description="Polysaccharide export protein N-terminal" evidence="15">
    <location>
        <begin position="97"/>
        <end position="188"/>
    </location>
</feature>
<dbReference type="PANTHER" id="PTHR33619:SF3">
    <property type="entry name" value="POLYSACCHARIDE EXPORT PROTEIN GFCE-RELATED"/>
    <property type="match status" value="1"/>
</dbReference>
<dbReference type="Pfam" id="PF02563">
    <property type="entry name" value="Poly_export"/>
    <property type="match status" value="1"/>
</dbReference>
<evidence type="ECO:0000256" key="13">
    <source>
        <dbReference type="ARBA" id="ARBA00023237"/>
    </source>
</evidence>
<name>A0AAP5BJG7_9BURK</name>
<organism evidence="18 20">
    <name type="scientific">Paraburkholderia madseniana</name>
    <dbReference type="NCBI Taxonomy" id="2599607"/>
    <lineage>
        <taxon>Bacteria</taxon>
        <taxon>Pseudomonadati</taxon>
        <taxon>Pseudomonadota</taxon>
        <taxon>Betaproteobacteria</taxon>
        <taxon>Burkholderiales</taxon>
        <taxon>Burkholderiaceae</taxon>
        <taxon>Paraburkholderia</taxon>
    </lineage>
</organism>
<proteinExistence type="inferred from homology"/>
<dbReference type="InterPro" id="IPR003715">
    <property type="entry name" value="Poly_export_N"/>
</dbReference>
<reference evidence="18" key="1">
    <citation type="submission" date="2022-06" db="EMBL/GenBank/DDBJ databases">
        <title>PHB producers.</title>
        <authorList>
            <person name="Besaury L."/>
        </authorList>
    </citation>
    <scope>NUCLEOTIDE SEQUENCE</scope>
    <source>
        <strain evidence="18 19">SEWS6</strain>
    </source>
</reference>
<evidence type="ECO:0000256" key="9">
    <source>
        <dbReference type="ARBA" id="ARBA00023065"/>
    </source>
</evidence>
<dbReference type="Gene3D" id="3.10.560.10">
    <property type="entry name" value="Outer membrane lipoprotein wza domain like"/>
    <property type="match status" value="2"/>
</dbReference>
<comment type="caution">
    <text evidence="18">The sequence shown here is derived from an EMBL/GenBank/DDBJ whole genome shotgun (WGS) entry which is preliminary data.</text>
</comment>
<evidence type="ECO:0000256" key="4">
    <source>
        <dbReference type="ARBA" id="ARBA00022452"/>
    </source>
</evidence>
<protein>
    <submittedName>
        <fullName evidence="18">Polysaccharide biosynthesis/export family protein</fullName>
    </submittedName>
</protein>
<dbReference type="Pfam" id="PF22461">
    <property type="entry name" value="SLBB_2"/>
    <property type="match status" value="2"/>
</dbReference>
<gene>
    <name evidence="18" type="ORF">NIE36_28370</name>
    <name evidence="17" type="ORF">OSB80_28440</name>
</gene>
<evidence type="ECO:0000259" key="15">
    <source>
        <dbReference type="Pfam" id="PF02563"/>
    </source>
</evidence>
<sequence length="392" mass="42271">MRHFREGWFATSTIWIVVCRGARLFSLVVLCATAAACAVAPGMRMTKSATLPVTEADKNSPATELPVPITDINLSLIAQLRDAAQKTANEQTQKLTAQPSAYTLGVGDVLQITVWDHPEFAAAQPPQSQAPTRASDPIAGFVVDESGNLQFPFIGALHVEGERIEQVQRDLKRALVKVFVDPQVTVRIASYRAKQVYVDGEVHTPGSLTLNDIPMTLYEAINRAGGFSPTADQSRLVLVRNGRSYPLNLPQMLDSGQSPSNIILQSGDLLRVVSRDENGVFVMGEVNKPATALPMRDGRLTLSDAISQAGSFNTSSADAAQLYVIRGLTGTSSQVFHLDAHSPVSMLLANQFELQPKDIVYVDGNGLVRFNRVLTLLLPALNAGLTAAIVTK</sequence>
<keyword evidence="5" id="KW-0762">Sugar transport</keyword>
<dbReference type="GO" id="GO:0006811">
    <property type="term" value="P:monoatomic ion transport"/>
    <property type="evidence" value="ECO:0007669"/>
    <property type="project" value="UniProtKB-KW"/>
</dbReference>
<dbReference type="GO" id="GO:0046930">
    <property type="term" value="C:pore complex"/>
    <property type="evidence" value="ECO:0007669"/>
    <property type="project" value="UniProtKB-KW"/>
</dbReference>
<dbReference type="InterPro" id="IPR054765">
    <property type="entry name" value="SLBB_dom"/>
</dbReference>
<evidence type="ECO:0000256" key="14">
    <source>
        <dbReference type="ARBA" id="ARBA00023288"/>
    </source>
</evidence>
<dbReference type="GO" id="GO:0015159">
    <property type="term" value="F:polysaccharide transmembrane transporter activity"/>
    <property type="evidence" value="ECO:0007669"/>
    <property type="project" value="InterPro"/>
</dbReference>
<dbReference type="EMBL" id="JAPKHW010000028">
    <property type="protein sequence ID" value="MCX4149275.1"/>
    <property type="molecule type" value="Genomic_DNA"/>
</dbReference>
<dbReference type="GO" id="GO:0009279">
    <property type="term" value="C:cell outer membrane"/>
    <property type="evidence" value="ECO:0007669"/>
    <property type="project" value="UniProtKB-SubCell"/>
</dbReference>
<evidence type="ECO:0000259" key="16">
    <source>
        <dbReference type="Pfam" id="PF22461"/>
    </source>
</evidence>
<keyword evidence="19" id="KW-1185">Reference proteome</keyword>
<keyword evidence="13" id="KW-0998">Cell outer membrane</keyword>
<evidence type="ECO:0000313" key="18">
    <source>
        <dbReference type="EMBL" id="MDQ6411092.1"/>
    </source>
</evidence>
<keyword evidence="14" id="KW-0449">Lipoprotein</keyword>
<dbReference type="PANTHER" id="PTHR33619">
    <property type="entry name" value="POLYSACCHARIDE EXPORT PROTEIN GFCE-RELATED"/>
    <property type="match status" value="1"/>
</dbReference>
<evidence type="ECO:0000313" key="19">
    <source>
        <dbReference type="Proteomes" id="UP001209412"/>
    </source>
</evidence>
<evidence type="ECO:0000256" key="1">
    <source>
        <dbReference type="ARBA" id="ARBA00004571"/>
    </source>
</evidence>
<comment type="subcellular location">
    <subcellularLocation>
        <location evidence="1">Cell outer membrane</location>
        <topology evidence="1">Multi-pass membrane protein</topology>
    </subcellularLocation>
</comment>
<keyword evidence="6" id="KW-0812">Transmembrane</keyword>
<dbReference type="AlphaFoldDB" id="A0AAP5BJG7"/>
<evidence type="ECO:0000256" key="8">
    <source>
        <dbReference type="ARBA" id="ARBA00023047"/>
    </source>
</evidence>
<evidence type="ECO:0000313" key="17">
    <source>
        <dbReference type="EMBL" id="MCX4149275.1"/>
    </source>
</evidence>
<feature type="domain" description="SLBB" evidence="16">
    <location>
        <begin position="194"/>
        <end position="272"/>
    </location>
</feature>
<evidence type="ECO:0000256" key="5">
    <source>
        <dbReference type="ARBA" id="ARBA00022597"/>
    </source>
</evidence>
<dbReference type="Proteomes" id="UP001242288">
    <property type="component" value="Unassembled WGS sequence"/>
</dbReference>
<evidence type="ECO:0000313" key="20">
    <source>
        <dbReference type="Proteomes" id="UP001242288"/>
    </source>
</evidence>
<keyword evidence="8" id="KW-0625">Polysaccharide transport</keyword>
<keyword evidence="12" id="KW-0564">Palmitate</keyword>
<evidence type="ECO:0000256" key="10">
    <source>
        <dbReference type="ARBA" id="ARBA00023114"/>
    </source>
</evidence>
<feature type="domain" description="SLBB" evidence="16">
    <location>
        <begin position="280"/>
        <end position="362"/>
    </location>
</feature>
<keyword evidence="7" id="KW-0732">Signal</keyword>
<keyword evidence="10" id="KW-0626">Porin</keyword>
<evidence type="ECO:0000256" key="2">
    <source>
        <dbReference type="ARBA" id="ARBA00009450"/>
    </source>
</evidence>
<keyword evidence="4" id="KW-1134">Transmembrane beta strand</keyword>
<dbReference type="GO" id="GO:0015288">
    <property type="term" value="F:porin activity"/>
    <property type="evidence" value="ECO:0007669"/>
    <property type="project" value="UniProtKB-KW"/>
</dbReference>